<evidence type="ECO:0000313" key="2">
    <source>
        <dbReference type="Proteomes" id="UP001150603"/>
    </source>
</evidence>
<evidence type="ECO:0000313" key="1">
    <source>
        <dbReference type="EMBL" id="KAJ1939636.1"/>
    </source>
</evidence>
<dbReference type="EMBL" id="JANBPW010002781">
    <property type="protein sequence ID" value="KAJ1939636.1"/>
    <property type="molecule type" value="Genomic_DNA"/>
</dbReference>
<gene>
    <name evidence="1" type="ORF">FBU59_004056</name>
</gene>
<protein>
    <submittedName>
        <fullName evidence="1">Uncharacterized protein</fullName>
    </submittedName>
</protein>
<sequence length="127" mass="14064">MSNRYAFVGASCFTLDDNLNAVNVSQYEVLIDNSGVKDPTPGRFKVSNVVVNPGYNPKSLVNNLAIVKYNSQSEKRWRYAASRTPAASASHLFVRRSISDVVSQRWNTMATNKDVQQYDGCRAASPV</sequence>
<accession>A0ACC1J6H2</accession>
<name>A0ACC1J6H2_9FUNG</name>
<keyword evidence="2" id="KW-1185">Reference proteome</keyword>
<proteinExistence type="predicted"/>
<comment type="caution">
    <text evidence="1">The sequence shown here is derived from an EMBL/GenBank/DDBJ whole genome shotgun (WGS) entry which is preliminary data.</text>
</comment>
<organism evidence="1 2">
    <name type="scientific">Linderina macrospora</name>
    <dbReference type="NCBI Taxonomy" id="4868"/>
    <lineage>
        <taxon>Eukaryota</taxon>
        <taxon>Fungi</taxon>
        <taxon>Fungi incertae sedis</taxon>
        <taxon>Zoopagomycota</taxon>
        <taxon>Kickxellomycotina</taxon>
        <taxon>Kickxellomycetes</taxon>
        <taxon>Kickxellales</taxon>
        <taxon>Kickxellaceae</taxon>
        <taxon>Linderina</taxon>
    </lineage>
</organism>
<dbReference type="Proteomes" id="UP001150603">
    <property type="component" value="Unassembled WGS sequence"/>
</dbReference>
<feature type="non-terminal residue" evidence="1">
    <location>
        <position position="127"/>
    </location>
</feature>
<reference evidence="1" key="1">
    <citation type="submission" date="2022-07" db="EMBL/GenBank/DDBJ databases">
        <title>Phylogenomic reconstructions and comparative analyses of Kickxellomycotina fungi.</title>
        <authorList>
            <person name="Reynolds N.K."/>
            <person name="Stajich J.E."/>
            <person name="Barry K."/>
            <person name="Grigoriev I.V."/>
            <person name="Crous P."/>
            <person name="Smith M.E."/>
        </authorList>
    </citation>
    <scope>NUCLEOTIDE SEQUENCE</scope>
    <source>
        <strain evidence="1">NRRL 5244</strain>
    </source>
</reference>